<dbReference type="AlphaFoldDB" id="A0A0A9GNU4"/>
<reference evidence="2" key="2">
    <citation type="journal article" date="2015" name="Data Brief">
        <title>Shoot transcriptome of the giant reed, Arundo donax.</title>
        <authorList>
            <person name="Barrero R.A."/>
            <person name="Guerrero F.D."/>
            <person name="Moolhuijzen P."/>
            <person name="Goolsby J.A."/>
            <person name="Tidwell J."/>
            <person name="Bellgard S.E."/>
            <person name="Bellgard M.I."/>
        </authorList>
    </citation>
    <scope>NUCLEOTIDE SEQUENCE</scope>
    <source>
        <tissue evidence="2">Shoot tissue taken approximately 20 cm above the soil surface</tissue>
    </source>
</reference>
<protein>
    <submittedName>
        <fullName evidence="2">Uncharacterized protein</fullName>
    </submittedName>
</protein>
<evidence type="ECO:0000256" key="1">
    <source>
        <dbReference type="SAM" id="MobiDB-lite"/>
    </source>
</evidence>
<evidence type="ECO:0000313" key="2">
    <source>
        <dbReference type="EMBL" id="JAE24211.1"/>
    </source>
</evidence>
<feature type="region of interest" description="Disordered" evidence="1">
    <location>
        <begin position="1"/>
        <end position="20"/>
    </location>
</feature>
<dbReference type="EMBL" id="GBRH01173685">
    <property type="protein sequence ID" value="JAE24211.1"/>
    <property type="molecule type" value="Transcribed_RNA"/>
</dbReference>
<name>A0A0A9GNU4_ARUDO</name>
<sequence>MLRMDKSYRTSQLDNSLLSV</sequence>
<feature type="compositionally biased region" description="Polar residues" evidence="1">
    <location>
        <begin position="9"/>
        <end position="20"/>
    </location>
</feature>
<proteinExistence type="predicted"/>
<reference evidence="2" key="1">
    <citation type="submission" date="2014-09" db="EMBL/GenBank/DDBJ databases">
        <authorList>
            <person name="Magalhaes I.L.F."/>
            <person name="Oliveira U."/>
            <person name="Santos F.R."/>
            <person name="Vidigal T.H.D.A."/>
            <person name="Brescovit A.D."/>
            <person name="Santos A.J."/>
        </authorList>
    </citation>
    <scope>NUCLEOTIDE SEQUENCE</scope>
    <source>
        <tissue evidence="2">Shoot tissue taken approximately 20 cm above the soil surface</tissue>
    </source>
</reference>
<organism evidence="2">
    <name type="scientific">Arundo donax</name>
    <name type="common">Giant reed</name>
    <name type="synonym">Donax arundinaceus</name>
    <dbReference type="NCBI Taxonomy" id="35708"/>
    <lineage>
        <taxon>Eukaryota</taxon>
        <taxon>Viridiplantae</taxon>
        <taxon>Streptophyta</taxon>
        <taxon>Embryophyta</taxon>
        <taxon>Tracheophyta</taxon>
        <taxon>Spermatophyta</taxon>
        <taxon>Magnoliopsida</taxon>
        <taxon>Liliopsida</taxon>
        <taxon>Poales</taxon>
        <taxon>Poaceae</taxon>
        <taxon>PACMAD clade</taxon>
        <taxon>Arundinoideae</taxon>
        <taxon>Arundineae</taxon>
        <taxon>Arundo</taxon>
    </lineage>
</organism>
<accession>A0A0A9GNU4</accession>